<dbReference type="EMBL" id="KZ824662">
    <property type="protein sequence ID" value="RAK75025.1"/>
    <property type="molecule type" value="Genomic_DNA"/>
</dbReference>
<dbReference type="PROSITE" id="PS50850">
    <property type="entry name" value="MFS"/>
    <property type="match status" value="1"/>
</dbReference>
<evidence type="ECO:0000256" key="7">
    <source>
        <dbReference type="SAM" id="MobiDB-lite"/>
    </source>
</evidence>
<feature type="transmembrane region" description="Helical" evidence="8">
    <location>
        <begin position="276"/>
        <end position="302"/>
    </location>
</feature>
<evidence type="ECO:0000313" key="11">
    <source>
        <dbReference type="Proteomes" id="UP000249789"/>
    </source>
</evidence>
<evidence type="ECO:0000256" key="3">
    <source>
        <dbReference type="ARBA" id="ARBA00022448"/>
    </source>
</evidence>
<dbReference type="Pfam" id="PF07690">
    <property type="entry name" value="MFS_1"/>
    <property type="match status" value="1"/>
</dbReference>
<evidence type="ECO:0000256" key="5">
    <source>
        <dbReference type="ARBA" id="ARBA00022989"/>
    </source>
</evidence>
<dbReference type="Proteomes" id="UP000249789">
    <property type="component" value="Unassembled WGS sequence"/>
</dbReference>
<dbReference type="PANTHER" id="PTHR23501">
    <property type="entry name" value="MAJOR FACILITATOR SUPERFAMILY"/>
    <property type="match status" value="1"/>
</dbReference>
<dbReference type="InterPro" id="IPR020846">
    <property type="entry name" value="MFS_dom"/>
</dbReference>
<feature type="transmembrane region" description="Helical" evidence="8">
    <location>
        <begin position="345"/>
        <end position="366"/>
    </location>
</feature>
<feature type="transmembrane region" description="Helical" evidence="8">
    <location>
        <begin position="410"/>
        <end position="432"/>
    </location>
</feature>
<dbReference type="SUPFAM" id="SSF103473">
    <property type="entry name" value="MFS general substrate transporter"/>
    <property type="match status" value="1"/>
</dbReference>
<dbReference type="Gene3D" id="1.20.1250.20">
    <property type="entry name" value="MFS general substrate transporter like domains"/>
    <property type="match status" value="2"/>
</dbReference>
<dbReference type="GO" id="GO:0005886">
    <property type="term" value="C:plasma membrane"/>
    <property type="evidence" value="ECO:0007669"/>
    <property type="project" value="TreeGrafter"/>
</dbReference>
<evidence type="ECO:0000256" key="6">
    <source>
        <dbReference type="ARBA" id="ARBA00023136"/>
    </source>
</evidence>
<protein>
    <submittedName>
        <fullName evidence="10">MFS general substrate transporter</fullName>
    </submittedName>
</protein>
<feature type="transmembrane region" description="Helical" evidence="8">
    <location>
        <begin position="146"/>
        <end position="165"/>
    </location>
</feature>
<gene>
    <name evidence="10" type="ORF">BO72DRAFT_479068</name>
</gene>
<feature type="compositionally biased region" description="Polar residues" evidence="7">
    <location>
        <begin position="19"/>
        <end position="28"/>
    </location>
</feature>
<dbReference type="FunFam" id="1.20.1250.20:FF:000429">
    <property type="entry name" value="MFS drug efflux transporter, putative"/>
    <property type="match status" value="1"/>
</dbReference>
<feature type="region of interest" description="Disordered" evidence="7">
    <location>
        <begin position="1"/>
        <end position="68"/>
    </location>
</feature>
<accession>A0A8G1RNH4</accession>
<dbReference type="InterPro" id="IPR036259">
    <property type="entry name" value="MFS_trans_sf"/>
</dbReference>
<evidence type="ECO:0000256" key="2">
    <source>
        <dbReference type="ARBA" id="ARBA00007520"/>
    </source>
</evidence>
<feature type="compositionally biased region" description="Polar residues" evidence="7">
    <location>
        <begin position="1"/>
        <end position="10"/>
    </location>
</feature>
<dbReference type="PANTHER" id="PTHR23501:SF12">
    <property type="entry name" value="MAJOR FACILITATOR SUPERFAMILY (MFS) PROFILE DOMAIN-CONTAINING PROTEIN-RELATED"/>
    <property type="match status" value="1"/>
</dbReference>
<feature type="domain" description="Major facilitator superfamily (MFS) profile" evidence="9">
    <location>
        <begin position="81"/>
        <end position="573"/>
    </location>
</feature>
<dbReference type="GeneID" id="63864887"/>
<comment type="similarity">
    <text evidence="2">Belongs to the major facilitator superfamily. TCR/Tet family.</text>
</comment>
<dbReference type="GO" id="GO:0022857">
    <property type="term" value="F:transmembrane transporter activity"/>
    <property type="evidence" value="ECO:0007669"/>
    <property type="project" value="InterPro"/>
</dbReference>
<organism evidence="10 11">
    <name type="scientific">Aspergillus fijiensis CBS 313.89</name>
    <dbReference type="NCBI Taxonomy" id="1448319"/>
    <lineage>
        <taxon>Eukaryota</taxon>
        <taxon>Fungi</taxon>
        <taxon>Dikarya</taxon>
        <taxon>Ascomycota</taxon>
        <taxon>Pezizomycotina</taxon>
        <taxon>Eurotiomycetes</taxon>
        <taxon>Eurotiomycetidae</taxon>
        <taxon>Eurotiales</taxon>
        <taxon>Aspergillaceae</taxon>
        <taxon>Aspergillus</taxon>
    </lineage>
</organism>
<keyword evidence="5 8" id="KW-1133">Transmembrane helix</keyword>
<keyword evidence="4 8" id="KW-0812">Transmembrane</keyword>
<feature type="transmembrane region" description="Helical" evidence="8">
    <location>
        <begin position="75"/>
        <end position="94"/>
    </location>
</feature>
<dbReference type="RefSeq" id="XP_040799035.1">
    <property type="nucleotide sequence ID" value="XM_040947554.1"/>
</dbReference>
<evidence type="ECO:0000259" key="9">
    <source>
        <dbReference type="PROSITE" id="PS50850"/>
    </source>
</evidence>
<feature type="compositionally biased region" description="Low complexity" evidence="7">
    <location>
        <begin position="52"/>
        <end position="61"/>
    </location>
</feature>
<feature type="transmembrane region" description="Helical" evidence="8">
    <location>
        <begin position="116"/>
        <end position="134"/>
    </location>
</feature>
<feature type="transmembrane region" description="Helical" evidence="8">
    <location>
        <begin position="171"/>
        <end position="192"/>
    </location>
</feature>
<evidence type="ECO:0000256" key="8">
    <source>
        <dbReference type="SAM" id="Phobius"/>
    </source>
</evidence>
<reference evidence="10 11" key="1">
    <citation type="submission" date="2018-02" db="EMBL/GenBank/DDBJ databases">
        <title>The genomes of Aspergillus section Nigri reveals drivers in fungal speciation.</title>
        <authorList>
            <consortium name="DOE Joint Genome Institute"/>
            <person name="Vesth T.C."/>
            <person name="Nybo J."/>
            <person name="Theobald S."/>
            <person name="Brandl J."/>
            <person name="Frisvad J.C."/>
            <person name="Nielsen K.F."/>
            <person name="Lyhne E.K."/>
            <person name="Kogle M.E."/>
            <person name="Kuo A."/>
            <person name="Riley R."/>
            <person name="Clum A."/>
            <person name="Nolan M."/>
            <person name="Lipzen A."/>
            <person name="Salamov A."/>
            <person name="Henrissat B."/>
            <person name="Wiebenga A."/>
            <person name="De vries R.P."/>
            <person name="Grigoriev I.V."/>
            <person name="Mortensen U.H."/>
            <person name="Andersen M.R."/>
            <person name="Baker S.E."/>
        </authorList>
    </citation>
    <scope>NUCLEOTIDE SEQUENCE [LARGE SCALE GENOMIC DNA]</scope>
    <source>
        <strain evidence="10 11">CBS 313.89</strain>
    </source>
</reference>
<keyword evidence="6 8" id="KW-0472">Membrane</keyword>
<dbReference type="InterPro" id="IPR011701">
    <property type="entry name" value="MFS"/>
</dbReference>
<feature type="transmembrane region" description="Helical" evidence="8">
    <location>
        <begin position="234"/>
        <end position="255"/>
    </location>
</feature>
<dbReference type="OrthoDB" id="10021397at2759"/>
<dbReference type="AlphaFoldDB" id="A0A8G1RNH4"/>
<dbReference type="VEuPathDB" id="FungiDB:BO72DRAFT_479068"/>
<keyword evidence="3" id="KW-0813">Transport</keyword>
<evidence type="ECO:0000256" key="1">
    <source>
        <dbReference type="ARBA" id="ARBA00004141"/>
    </source>
</evidence>
<keyword evidence="11" id="KW-1185">Reference proteome</keyword>
<feature type="transmembrane region" description="Helical" evidence="8">
    <location>
        <begin position="378"/>
        <end position="398"/>
    </location>
</feature>
<proteinExistence type="inferred from homology"/>
<sequence>MSETSRTTLEFHQPKPPASWTNPGTLTLSHGEKESDEEKQAHHDLSSTDTVTSSPFPSSASPTPPAAPPARDVHGLKWAFAVIAILSSVFLYALDQTIVADVQPNIIYDFDSIDKLPWLSVAFLLGSASTNLFWGRVYGHFNPKWIYVLCVGVFEVGSAVCGAAPNMDCLIVGRAIADLGGGGMYLGVMMMLSIFTTPTERPKYIGVIGAVFGIGTVLGPVIESAFADHESATWRWAFYINLCIGGAFSPAYFLLLPSRDLRRGVKFWERLKAIDWVGNGFMVGAYISLLMAISFGGATFAWNNGREIALFCVSGVLFIILGVHQVWSNPQHRMFPVHFLKRKDLVVQFLIGAAAGTSSFVTIYFIPLYFQFVQHNSSLLAGVRLLPFIGALAVFTLLNGHLMVRWGYCIPWYAIGSALVIAANAMLMHIDLSTSNAFIYGAMVINGIGTGMYLNAQFALVQFLVPPQEISNAVGFIMCARGGGLAIALSIGNSMFLNLAQNRIQALFPSMNYTQIQSLTSGIGSSLLESMDESEQQQILGAIVRAISRVFIESLVAGCFCFVLTLFMERRKIRVH</sequence>
<feature type="compositionally biased region" description="Basic and acidic residues" evidence="7">
    <location>
        <begin position="30"/>
        <end position="46"/>
    </location>
</feature>
<feature type="transmembrane region" description="Helical" evidence="8">
    <location>
        <begin position="308"/>
        <end position="324"/>
    </location>
</feature>
<feature type="transmembrane region" description="Helical" evidence="8">
    <location>
        <begin position="473"/>
        <end position="492"/>
    </location>
</feature>
<dbReference type="CDD" id="cd17502">
    <property type="entry name" value="MFS_Azr1_MDR_like"/>
    <property type="match status" value="1"/>
</dbReference>
<comment type="subcellular location">
    <subcellularLocation>
        <location evidence="1">Membrane</location>
        <topology evidence="1">Multi-pass membrane protein</topology>
    </subcellularLocation>
</comment>
<name>A0A8G1RNH4_9EURO</name>
<feature type="transmembrane region" description="Helical" evidence="8">
    <location>
        <begin position="204"/>
        <end position="222"/>
    </location>
</feature>
<evidence type="ECO:0000256" key="4">
    <source>
        <dbReference type="ARBA" id="ARBA00022692"/>
    </source>
</evidence>
<feature type="transmembrane region" description="Helical" evidence="8">
    <location>
        <begin position="438"/>
        <end position="461"/>
    </location>
</feature>
<evidence type="ECO:0000313" key="10">
    <source>
        <dbReference type="EMBL" id="RAK75025.1"/>
    </source>
</evidence>
<feature type="transmembrane region" description="Helical" evidence="8">
    <location>
        <begin position="550"/>
        <end position="568"/>
    </location>
</feature>